<name>A0A0C2ME56_THEKT</name>
<evidence type="ECO:0000313" key="2">
    <source>
        <dbReference type="Proteomes" id="UP000031668"/>
    </source>
</evidence>
<reference evidence="1 2" key="1">
    <citation type="journal article" date="2014" name="Genome Biol. Evol.">
        <title>The genome of the myxosporean Thelohanellus kitauei shows adaptations to nutrient acquisition within its fish host.</title>
        <authorList>
            <person name="Yang Y."/>
            <person name="Xiong J."/>
            <person name="Zhou Z."/>
            <person name="Huo F."/>
            <person name="Miao W."/>
            <person name="Ran C."/>
            <person name="Liu Y."/>
            <person name="Zhang J."/>
            <person name="Feng J."/>
            <person name="Wang M."/>
            <person name="Wang M."/>
            <person name="Wang L."/>
            <person name="Yao B."/>
        </authorList>
    </citation>
    <scope>NUCLEOTIDE SEQUENCE [LARGE SCALE GENOMIC DNA]</scope>
    <source>
        <strain evidence="1">Wuqing</strain>
    </source>
</reference>
<comment type="caution">
    <text evidence="1">The sequence shown here is derived from an EMBL/GenBank/DDBJ whole genome shotgun (WGS) entry which is preliminary data.</text>
</comment>
<evidence type="ECO:0000313" key="1">
    <source>
        <dbReference type="EMBL" id="KII62634.1"/>
    </source>
</evidence>
<dbReference type="EMBL" id="JWZT01004917">
    <property type="protein sequence ID" value="KII62634.1"/>
    <property type="molecule type" value="Genomic_DNA"/>
</dbReference>
<protein>
    <submittedName>
        <fullName evidence="1">Uncharacterized protein</fullName>
    </submittedName>
</protein>
<dbReference type="AlphaFoldDB" id="A0A0C2ME56"/>
<gene>
    <name evidence="1" type="ORF">RF11_01036</name>
</gene>
<accession>A0A0C2ME56</accession>
<keyword evidence="2" id="KW-1185">Reference proteome</keyword>
<sequence>MRDSDVSIDSRERTRGIWPVVIERCSLNIARNLLALSPSPARLSCECPVSGDCIKRLSGFTSAYQRDRRGAERYPLKSLWLSKLPLDVWQIGKTSSSPDSSDVVSIMASHATRKSREPVAPIRGQSSQQKNRFLHDFSFEASLRHDVSEISRLWPYIIRFLSRMSLLSCQIYMPRVTHSRDLTLDATSFTAPSPAISAANQAHEILELVRKYDTAHSLRVRIGGVFLYVSRNVLRKHSNKIQRNGQHRQPEFALATTCGQPRGHEPIRGQQHEVLLAFKRATGRKKKEAGFLLKVMWQQEHRTWDGQKRYKVKQTVYGASVTSTTVWPGTGHPKSPI</sequence>
<organism evidence="1 2">
    <name type="scientific">Thelohanellus kitauei</name>
    <name type="common">Myxosporean</name>
    <dbReference type="NCBI Taxonomy" id="669202"/>
    <lineage>
        <taxon>Eukaryota</taxon>
        <taxon>Metazoa</taxon>
        <taxon>Cnidaria</taxon>
        <taxon>Myxozoa</taxon>
        <taxon>Myxosporea</taxon>
        <taxon>Bivalvulida</taxon>
        <taxon>Platysporina</taxon>
        <taxon>Myxobolidae</taxon>
        <taxon>Thelohanellus</taxon>
    </lineage>
</organism>
<dbReference type="Proteomes" id="UP000031668">
    <property type="component" value="Unassembled WGS sequence"/>
</dbReference>
<proteinExistence type="predicted"/>